<feature type="compositionally biased region" description="Basic residues" evidence="1">
    <location>
        <begin position="60"/>
        <end position="92"/>
    </location>
</feature>
<feature type="region of interest" description="Disordered" evidence="1">
    <location>
        <begin position="1"/>
        <end position="92"/>
    </location>
</feature>
<evidence type="ECO:0000256" key="1">
    <source>
        <dbReference type="SAM" id="MobiDB-lite"/>
    </source>
</evidence>
<gene>
    <name evidence="2" type="ORF">F9B16_40155</name>
</gene>
<reference evidence="2 3" key="1">
    <citation type="submission" date="2019-09" db="EMBL/GenBank/DDBJ databases">
        <title>Actinomadura physcomitrii sp. nov., a novel actinomycete isolated from moss [Physcomitrium sphaericum (Ludw) Fuernr].</title>
        <authorList>
            <person name="Liu C."/>
            <person name="Zhuang X."/>
        </authorList>
    </citation>
    <scope>NUCLEOTIDE SEQUENCE [LARGE SCALE GENOMIC DNA]</scope>
    <source>
        <strain evidence="2 3">CYP1-1B</strain>
    </source>
</reference>
<feature type="compositionally biased region" description="Low complexity" evidence="1">
    <location>
        <begin position="1"/>
        <end position="20"/>
    </location>
</feature>
<proteinExistence type="predicted"/>
<dbReference type="Proteomes" id="UP000483004">
    <property type="component" value="Unassembled WGS sequence"/>
</dbReference>
<accession>A0A6L3VKH0</accession>
<protein>
    <submittedName>
        <fullName evidence="2">Uncharacterized protein</fullName>
    </submittedName>
</protein>
<organism evidence="2 3">
    <name type="scientific">Actinomadura montaniterrae</name>
    <dbReference type="NCBI Taxonomy" id="1803903"/>
    <lineage>
        <taxon>Bacteria</taxon>
        <taxon>Bacillati</taxon>
        <taxon>Actinomycetota</taxon>
        <taxon>Actinomycetes</taxon>
        <taxon>Streptosporangiales</taxon>
        <taxon>Thermomonosporaceae</taxon>
        <taxon>Actinomadura</taxon>
    </lineage>
</organism>
<dbReference type="AlphaFoldDB" id="A0A6L3VKH0"/>
<evidence type="ECO:0000313" key="2">
    <source>
        <dbReference type="EMBL" id="KAB2365937.1"/>
    </source>
</evidence>
<dbReference type="EMBL" id="WBMR01000201">
    <property type="protein sequence ID" value="KAB2365937.1"/>
    <property type="molecule type" value="Genomic_DNA"/>
</dbReference>
<comment type="caution">
    <text evidence="2">The sequence shown here is derived from an EMBL/GenBank/DDBJ whole genome shotgun (WGS) entry which is preliminary data.</text>
</comment>
<name>A0A6L3VKH0_9ACTN</name>
<sequence>MASTPRSRSCSSFTSAASSAIVRLPGRDRLLGTTAPGSDHFPGGRSRTPVSAPPAPGSRTRGRRRPARRRPARRSRRSPRRSRPPGRARSGR</sequence>
<keyword evidence="3" id="KW-1185">Reference proteome</keyword>
<evidence type="ECO:0000313" key="3">
    <source>
        <dbReference type="Proteomes" id="UP000483004"/>
    </source>
</evidence>